<dbReference type="Pfam" id="PF06855">
    <property type="entry name" value="YozE_SAM_like"/>
    <property type="match status" value="1"/>
</dbReference>
<evidence type="ECO:0000313" key="2">
    <source>
        <dbReference type="EMBL" id="OFA13301.1"/>
    </source>
</evidence>
<dbReference type="Gene3D" id="1.10.150.260">
    <property type="entry name" value="YozE SAM-like"/>
    <property type="match status" value="1"/>
</dbReference>
<dbReference type="AlphaFoldDB" id="A0A1E7XJN6"/>
<comment type="caution">
    <text evidence="2">The sequence shown here is derived from an EMBL/GenBank/DDBJ whole genome shotgun (WGS) entry which is preliminary data.</text>
</comment>
<organism evidence="2 3">
    <name type="scientific">Lentilactobacillus sunkii</name>
    <dbReference type="NCBI Taxonomy" id="481719"/>
    <lineage>
        <taxon>Bacteria</taxon>
        <taxon>Bacillati</taxon>
        <taxon>Bacillota</taxon>
        <taxon>Bacilli</taxon>
        <taxon>Lactobacillales</taxon>
        <taxon>Lactobacillaceae</taxon>
        <taxon>Lentilactobacillus</taxon>
    </lineage>
</organism>
<dbReference type="SUPFAM" id="SSF140652">
    <property type="entry name" value="YozE-like"/>
    <property type="match status" value="1"/>
</dbReference>
<proteinExistence type="predicted"/>
<accession>A0A1E7XJN6</accession>
<dbReference type="STRING" id="481719.LASUN_00340"/>
<dbReference type="InterPro" id="IPR023089">
    <property type="entry name" value="YozE_SAM-like"/>
</dbReference>
<reference evidence="2 3" key="1">
    <citation type="submission" date="2016-09" db="EMBL/GenBank/DDBJ databases">
        <title>Genome Sequence of Lactobacillus sunkii Strain CG01.</title>
        <authorList>
            <person name="Poehlein A."/>
            <person name="Gabris C."/>
            <person name="Bengelsdorf F.R."/>
            <person name="Duerre P."/>
            <person name="Daniel R."/>
        </authorList>
    </citation>
    <scope>NUCLEOTIDE SEQUENCE [LARGE SCALE GENOMIC DNA]</scope>
    <source>
        <strain evidence="2 3">CG_D</strain>
    </source>
</reference>
<dbReference type="Proteomes" id="UP000177010">
    <property type="component" value="Unassembled WGS sequence"/>
</dbReference>
<name>A0A1E7XJN6_9LACO</name>
<dbReference type="InterPro" id="IPR036806">
    <property type="entry name" value="YozE_SAM-like_sf"/>
</dbReference>
<dbReference type="RefSeq" id="WP_035180833.1">
    <property type="nucleotide sequence ID" value="NZ_MIQE01000001.1"/>
</dbReference>
<feature type="domain" description="YozE SAM-like" evidence="1">
    <location>
        <begin position="3"/>
        <end position="65"/>
    </location>
</feature>
<protein>
    <recommendedName>
        <fullName evidence="1">YozE SAM-like domain-containing protein</fullName>
    </recommendedName>
</protein>
<sequence length="70" mass="8345">MDFYNWLMRFKDVSLPIGDLARDAKSDRSFPKGNLDWETLEKYIKSVNPQNPELEIVRNAFNYYLAEKSR</sequence>
<dbReference type="EMBL" id="MIQE01000001">
    <property type="protein sequence ID" value="OFA13301.1"/>
    <property type="molecule type" value="Genomic_DNA"/>
</dbReference>
<gene>
    <name evidence="2" type="ORF">LASUN_00340</name>
</gene>
<evidence type="ECO:0000313" key="3">
    <source>
        <dbReference type="Proteomes" id="UP000177010"/>
    </source>
</evidence>
<evidence type="ECO:0000259" key="1">
    <source>
        <dbReference type="Pfam" id="PF06855"/>
    </source>
</evidence>